<reference evidence="4" key="1">
    <citation type="submission" date="2025-08" db="UniProtKB">
        <authorList>
            <consortium name="RefSeq"/>
        </authorList>
    </citation>
    <scope>IDENTIFICATION</scope>
</reference>
<dbReference type="AlphaFoldDB" id="A0AAJ6YB12"/>
<dbReference type="RefSeq" id="XP_011493870.1">
    <property type="nucleotide sequence ID" value="XM_011495568.1"/>
</dbReference>
<dbReference type="KEGG" id="csol:105359090"/>
<keyword evidence="3" id="KW-1185">Reference proteome</keyword>
<sequence>MDNNANKHTPSLNSPCKVQKIFRNQDQSIINSSPQNVTKLSGYSTESSIDNKMNNVAKLRQQFVEEIKNIEISLKKSIKNLKFKISDTKKKTDIIICKLTEANQLLCNQSEIIYTKEQENKVLRDNVEELYEYQKILYENIEDIFNTLNIHENLSEQLMNTYDNVILMQQNENTMLEEKLNRITPDENFCIELNSINLQIEEFEKASTKNENEISNLEVEICKNLDEIHMQEEQEHGGTLEKLQETLKTTKDELASVKQTESQATDILQKKICELRDKLKNFEDLEIKHSTIESEIKKEQESIAHITKECDDKKKEYDSKIKVNNEKIIEDKIKINHLEHSISESEEKIKLIEEEINLLNKKIDGKIKENEKRAGNSTFSTSISHRDLPNLFVLERNVEKQNSRKKLCTPTLADDDLELDALTLEEQFTRLTQSNTVYTESSEKNKKFFRHSNLSQSKIKKEATPRAKGRSKKH</sequence>
<evidence type="ECO:0000256" key="2">
    <source>
        <dbReference type="SAM" id="MobiDB-lite"/>
    </source>
</evidence>
<proteinExistence type="predicted"/>
<dbReference type="GeneID" id="105359090"/>
<dbReference type="Proteomes" id="UP000695007">
    <property type="component" value="Unplaced"/>
</dbReference>
<feature type="coiled-coil region" evidence="1">
    <location>
        <begin position="193"/>
        <end position="369"/>
    </location>
</feature>
<organism evidence="3 4">
    <name type="scientific">Ceratosolen solmsi marchali</name>
    <dbReference type="NCBI Taxonomy" id="326594"/>
    <lineage>
        <taxon>Eukaryota</taxon>
        <taxon>Metazoa</taxon>
        <taxon>Ecdysozoa</taxon>
        <taxon>Arthropoda</taxon>
        <taxon>Hexapoda</taxon>
        <taxon>Insecta</taxon>
        <taxon>Pterygota</taxon>
        <taxon>Neoptera</taxon>
        <taxon>Endopterygota</taxon>
        <taxon>Hymenoptera</taxon>
        <taxon>Apocrita</taxon>
        <taxon>Proctotrupomorpha</taxon>
        <taxon>Chalcidoidea</taxon>
        <taxon>Agaonidae</taxon>
        <taxon>Agaoninae</taxon>
        <taxon>Ceratosolen</taxon>
    </lineage>
</organism>
<keyword evidence="1" id="KW-0175">Coiled coil</keyword>
<evidence type="ECO:0000256" key="1">
    <source>
        <dbReference type="SAM" id="Coils"/>
    </source>
</evidence>
<evidence type="ECO:0000313" key="4">
    <source>
        <dbReference type="RefSeq" id="XP_011493870.1"/>
    </source>
</evidence>
<evidence type="ECO:0000313" key="3">
    <source>
        <dbReference type="Proteomes" id="UP000695007"/>
    </source>
</evidence>
<gene>
    <name evidence="4" type="primary">LOC105359090</name>
</gene>
<name>A0AAJ6YB12_9HYME</name>
<accession>A0AAJ6YB12</accession>
<feature type="region of interest" description="Disordered" evidence="2">
    <location>
        <begin position="436"/>
        <end position="474"/>
    </location>
</feature>
<protein>
    <submittedName>
        <fullName evidence="4">Structural maintenance of chromosomes protein 1A-like</fullName>
    </submittedName>
</protein>